<dbReference type="InterPro" id="IPR001623">
    <property type="entry name" value="DnaJ_domain"/>
</dbReference>
<dbReference type="PANTHER" id="PTHR39158:SF1">
    <property type="entry name" value="DNAJ HOMOLOG SUBFAMILY C MEMBER 28"/>
    <property type="match status" value="1"/>
</dbReference>
<dbReference type="AlphaFoldDB" id="A0A6A7FTP0"/>
<dbReference type="InterPro" id="IPR036869">
    <property type="entry name" value="J_dom_sf"/>
</dbReference>
<dbReference type="PANTHER" id="PTHR39158">
    <property type="entry name" value="OS08G0560600 PROTEIN"/>
    <property type="match status" value="1"/>
</dbReference>
<dbReference type="PROSITE" id="PS50076">
    <property type="entry name" value="DNAJ_2"/>
    <property type="match status" value="1"/>
</dbReference>
<dbReference type="EMBL" id="IACT01002608">
    <property type="protein sequence ID" value="LAC21877.1"/>
    <property type="molecule type" value="mRNA"/>
</dbReference>
<dbReference type="Gene3D" id="1.10.287.110">
    <property type="entry name" value="DnaJ domain"/>
    <property type="match status" value="1"/>
</dbReference>
<dbReference type="InterPro" id="IPR052573">
    <property type="entry name" value="DnaJ_C_subfamily_28"/>
</dbReference>
<proteinExistence type="evidence at transcript level"/>
<evidence type="ECO:0000313" key="2">
    <source>
        <dbReference type="EMBL" id="LAC21877.1"/>
    </source>
</evidence>
<sequence>MLACPRNRVPLLFHPTAHLSVVRHLQSTTDPYEDDYVNLGVASTVDAAGARDAFIRLAKECHPDSGHASADESKFKRLDKSYRRLLQKFSDERHNHAAVDGEYGLYYEIKRKAKERNEASTSSSSPVDDGEEQSKGFYTLKSKTLQHRQYLSYEGIGMGSPAQRERQYSKYKALRATENVIDFKVQQLQQEYPESGLVAQERNAAKQIKTRYGIERMVEDLIQESMARGEFDNLANAGKPLQYDCHSPYIDLATHKLNQVLIDNGYAPGWVMLEREIRDDKEWIRVALRGERARLGDLPLTAREQTQWHRFIAKLEPYVLDLNRKIDNYNLLVPILNKQLVHFPVPRVADKILSDGATKHHPDAKAIASKQNIVPSAVVDDDVSIHAKKNIASTQKYSLQELFNSIFKL</sequence>
<protein>
    <submittedName>
        <fullName evidence="2">DnaJ homolog subfamily C member 28-like isoform X1</fullName>
    </submittedName>
</protein>
<feature type="domain" description="J" evidence="1">
    <location>
        <begin position="34"/>
        <end position="104"/>
    </location>
</feature>
<accession>A0A6A7FTP0</accession>
<dbReference type="InterPro" id="IPR018961">
    <property type="entry name" value="DnaJ_homolog_subfam-C_membr-28"/>
</dbReference>
<dbReference type="SUPFAM" id="SSF46565">
    <property type="entry name" value="Chaperone J-domain"/>
    <property type="match status" value="1"/>
</dbReference>
<dbReference type="CDD" id="cd06257">
    <property type="entry name" value="DnaJ"/>
    <property type="match status" value="1"/>
</dbReference>
<organism evidence="2">
    <name type="scientific">Hirondellea gigas</name>
    <dbReference type="NCBI Taxonomy" id="1518452"/>
    <lineage>
        <taxon>Eukaryota</taxon>
        <taxon>Metazoa</taxon>
        <taxon>Ecdysozoa</taxon>
        <taxon>Arthropoda</taxon>
        <taxon>Crustacea</taxon>
        <taxon>Multicrustacea</taxon>
        <taxon>Malacostraca</taxon>
        <taxon>Eumalacostraca</taxon>
        <taxon>Peracarida</taxon>
        <taxon>Amphipoda</taxon>
        <taxon>Amphilochidea</taxon>
        <taxon>Lysianassida</taxon>
        <taxon>Lysianassidira</taxon>
        <taxon>Lysianassoidea</taxon>
        <taxon>Lysianassidae</taxon>
        <taxon>Hirondellea</taxon>
    </lineage>
</organism>
<reference evidence="2" key="1">
    <citation type="submission" date="2017-11" db="EMBL/GenBank/DDBJ databases">
        <title>The sensing device of the deep-sea amphipod.</title>
        <authorList>
            <person name="Kobayashi H."/>
            <person name="Nagahama T."/>
            <person name="Arai W."/>
            <person name="Sasagawa Y."/>
            <person name="Umeda M."/>
            <person name="Hayashi T."/>
            <person name="Nikaido I."/>
            <person name="Watanabe H."/>
            <person name="Oguri K."/>
            <person name="Kitazato H."/>
            <person name="Fujioka K."/>
            <person name="Kido Y."/>
            <person name="Takami H."/>
        </authorList>
    </citation>
    <scope>NUCLEOTIDE SEQUENCE</scope>
    <source>
        <tissue evidence="2">Whole body</tissue>
    </source>
</reference>
<evidence type="ECO:0000259" key="1">
    <source>
        <dbReference type="PROSITE" id="PS50076"/>
    </source>
</evidence>
<name>A0A6A7FTP0_9CRUS</name>
<dbReference type="Pfam" id="PF09350">
    <property type="entry name" value="DJC28_CD"/>
    <property type="match status" value="1"/>
</dbReference>